<protein>
    <submittedName>
        <fullName evidence="2">Dihydrofolate reductase family protein</fullName>
    </submittedName>
</protein>
<keyword evidence="3" id="KW-1185">Reference proteome</keyword>
<proteinExistence type="predicted"/>
<gene>
    <name evidence="2" type="ORF">MNR06_12995</name>
</gene>
<dbReference type="RefSeq" id="WP_243536742.1">
    <property type="nucleotide sequence ID" value="NZ_CP093442.1"/>
</dbReference>
<sequence length="189" mass="21323">MQKLKYSINTTLDGCCDHESVIPTQEMHEHAANGIEQASILLFGRIVYDMMESAWRPVAETGVKPEWMDDWMVPFAHTIHKAKKYVVSNTLKQVDWNAEIIRGDELKNKVLQLKQQPGRGILTGGVTLPLKLAELGLIDEYEFIVHPRLIGHGPKLLDGLSKAIDLKLVNKKEFKSGAFVLSYEPTKTK</sequence>
<evidence type="ECO:0000313" key="2">
    <source>
        <dbReference type="EMBL" id="UOF00614.1"/>
    </source>
</evidence>
<dbReference type="SUPFAM" id="SSF53597">
    <property type="entry name" value="Dihydrofolate reductase-like"/>
    <property type="match status" value="1"/>
</dbReference>
<dbReference type="InterPro" id="IPR024072">
    <property type="entry name" value="DHFR-like_dom_sf"/>
</dbReference>
<accession>A0ABY4C815</accession>
<dbReference type="Proteomes" id="UP000830116">
    <property type="component" value="Chromosome"/>
</dbReference>
<dbReference type="Pfam" id="PF01872">
    <property type="entry name" value="RibD_C"/>
    <property type="match status" value="1"/>
</dbReference>
<dbReference type="Gene3D" id="3.40.430.10">
    <property type="entry name" value="Dihydrofolate Reductase, subunit A"/>
    <property type="match status" value="1"/>
</dbReference>
<name>A0ABY4C815_9BACT</name>
<evidence type="ECO:0000313" key="3">
    <source>
        <dbReference type="Proteomes" id="UP000830116"/>
    </source>
</evidence>
<dbReference type="InterPro" id="IPR002734">
    <property type="entry name" value="RibDG_C"/>
</dbReference>
<organism evidence="2 3">
    <name type="scientific">Bdellovibrio reynosensis</name>
    <dbReference type="NCBI Taxonomy" id="2835041"/>
    <lineage>
        <taxon>Bacteria</taxon>
        <taxon>Pseudomonadati</taxon>
        <taxon>Bdellovibrionota</taxon>
        <taxon>Bdellovibrionia</taxon>
        <taxon>Bdellovibrionales</taxon>
        <taxon>Pseudobdellovibrionaceae</taxon>
        <taxon>Bdellovibrio</taxon>
    </lineage>
</organism>
<feature type="domain" description="Bacterial bifunctional deaminase-reductase C-terminal" evidence="1">
    <location>
        <begin position="6"/>
        <end position="177"/>
    </location>
</feature>
<reference evidence="2" key="1">
    <citation type="submission" date="2022-03" db="EMBL/GenBank/DDBJ databases">
        <title>Genome Identification and Characterization of new species Bdellovibrio reynosense LBG001 sp. nov. from a Mexico soil sample.</title>
        <authorList>
            <person name="Camilli A."/>
            <person name="Ajao Y."/>
            <person name="Guo X."/>
        </authorList>
    </citation>
    <scope>NUCLEOTIDE SEQUENCE</scope>
    <source>
        <strain evidence="2">LBG001</strain>
    </source>
</reference>
<evidence type="ECO:0000259" key="1">
    <source>
        <dbReference type="Pfam" id="PF01872"/>
    </source>
</evidence>
<dbReference type="EMBL" id="CP093442">
    <property type="protein sequence ID" value="UOF00614.1"/>
    <property type="molecule type" value="Genomic_DNA"/>
</dbReference>